<proteinExistence type="predicted"/>
<dbReference type="AlphaFoldDB" id="A0A1D9FVR7"/>
<reference evidence="2" key="1">
    <citation type="submission" date="2016-10" db="EMBL/GenBank/DDBJ databases">
        <title>Comparative genomics uncovers the prolific and rare metabolic potential of the cyanobacterial genus Moorea.</title>
        <authorList>
            <person name="Leao T."/>
            <person name="Castelao G."/>
            <person name="Korobeynikov A."/>
            <person name="Monroe E.A."/>
            <person name="Podell S."/>
            <person name="Glukhov E."/>
            <person name="Allen E."/>
            <person name="Gerwick W.H."/>
            <person name="Gerwick L."/>
        </authorList>
    </citation>
    <scope>NUCLEOTIDE SEQUENCE [LARGE SCALE GENOMIC DNA]</scope>
    <source>
        <strain evidence="2">JHB</strain>
    </source>
</reference>
<name>A0A1D9FVR7_MOOP1</name>
<sequence>MKPNFEQMSNQELIKYALAHREYQEPLRVLYSRRSPDQEATWYGPMTTPEGETIEANIRIATEAIRQRFEAIKQEKGNVSIQPSAVSRQLT</sequence>
<accession>A0A1D9FVR7</accession>
<evidence type="ECO:0000313" key="1">
    <source>
        <dbReference type="EMBL" id="AOY79466.1"/>
    </source>
</evidence>
<gene>
    <name evidence="1" type="ORF">BJP36_05585</name>
</gene>
<evidence type="ECO:0000313" key="2">
    <source>
        <dbReference type="Proteomes" id="UP000176944"/>
    </source>
</evidence>
<dbReference type="InterPro" id="IPR054053">
    <property type="entry name" value="DUF6887"/>
</dbReference>
<dbReference type="EMBL" id="CP017708">
    <property type="protein sequence ID" value="AOY79466.1"/>
    <property type="molecule type" value="Genomic_DNA"/>
</dbReference>
<protein>
    <submittedName>
        <fullName evidence="1">Uncharacterized protein</fullName>
    </submittedName>
</protein>
<organism evidence="1 2">
    <name type="scientific">Moorena producens (strain JHB)</name>
    <dbReference type="NCBI Taxonomy" id="1454205"/>
    <lineage>
        <taxon>Bacteria</taxon>
        <taxon>Bacillati</taxon>
        <taxon>Cyanobacteriota</taxon>
        <taxon>Cyanophyceae</taxon>
        <taxon>Coleofasciculales</taxon>
        <taxon>Coleofasciculaceae</taxon>
        <taxon>Moorena</taxon>
    </lineage>
</organism>
<dbReference type="Proteomes" id="UP000176944">
    <property type="component" value="Chromosome"/>
</dbReference>
<dbReference type="Pfam" id="PF21826">
    <property type="entry name" value="DUF6887"/>
    <property type="match status" value="1"/>
</dbReference>